<dbReference type="GO" id="GO:0007018">
    <property type="term" value="P:microtubule-based movement"/>
    <property type="evidence" value="ECO:0007669"/>
    <property type="project" value="InterPro"/>
</dbReference>
<feature type="non-terminal residue" evidence="2">
    <location>
        <position position="1"/>
    </location>
</feature>
<dbReference type="Proteomes" id="UP000002296">
    <property type="component" value="Unassembled WGS sequence"/>
</dbReference>
<dbReference type="GeneID" id="3546636"/>
<dbReference type="PaxDb" id="353153-Q4DKT7"/>
<sequence>SAKPASDESRCLKILASLEEPSKAAIPNLIDYDAVYESVKEDSNNALNTCLLQEIQRYNLLLRKIHAQKSELRRAVKGEVVMSDELEMVFNALLLGRVPPPWTSAYPSVKPLASWSVDLVERIDQMKQWGQRTPNVFWLSGFTYPTGFLKSLQQQQARHDHISIDQYTWEFIVHPSDERTVVHRAKKGAYVRGIYLEGAGWNAEMNTLCEPRPLELIVPMPIIHFKPKLRDGKPRSSSIYECPLYMYPIRTGTRERPSFVVAVDLPSGEAVPDHYTKRGTALLLSTDE</sequence>
<dbReference type="SMR" id="Q4DKT7"/>
<dbReference type="GO" id="GO:0030286">
    <property type="term" value="C:dynein complex"/>
    <property type="evidence" value="ECO:0007669"/>
    <property type="project" value="InterPro"/>
</dbReference>
<dbReference type="EMBL" id="AAHK01000372">
    <property type="protein sequence ID" value="EAN93158.1"/>
    <property type="molecule type" value="Genomic_DNA"/>
</dbReference>
<comment type="caution">
    <text evidence="2">The sequence shown here is derived from an EMBL/GenBank/DDBJ whole genome shotgun (WGS) entry which is preliminary data.</text>
</comment>
<dbReference type="InterPro" id="IPR026983">
    <property type="entry name" value="DHC"/>
</dbReference>
<dbReference type="GO" id="GO:0051959">
    <property type="term" value="F:dynein light intermediate chain binding"/>
    <property type="evidence" value="ECO:0007669"/>
    <property type="project" value="InterPro"/>
</dbReference>
<reference evidence="2 3" key="1">
    <citation type="journal article" date="2005" name="Science">
        <title>The genome sequence of Trypanosoma cruzi, etiologic agent of Chagas disease.</title>
        <authorList>
            <person name="El-Sayed N.M."/>
            <person name="Myler P.J."/>
            <person name="Bartholomeu D.C."/>
            <person name="Nilsson D."/>
            <person name="Aggarwal G."/>
            <person name="Tran A.N."/>
            <person name="Ghedin E."/>
            <person name="Worthey E.A."/>
            <person name="Delcher A.L."/>
            <person name="Blandin G."/>
            <person name="Westenberger S.J."/>
            <person name="Caler E."/>
            <person name="Cerqueira G.C."/>
            <person name="Branche C."/>
            <person name="Haas B."/>
            <person name="Anupama A."/>
            <person name="Arner E."/>
            <person name="Aslund L."/>
            <person name="Attipoe P."/>
            <person name="Bontempi E."/>
            <person name="Bringaud F."/>
            <person name="Burton P."/>
            <person name="Cadag E."/>
            <person name="Campbell D.A."/>
            <person name="Carrington M."/>
            <person name="Crabtree J."/>
            <person name="Darban H."/>
            <person name="da Silveira J.F."/>
            <person name="de Jong P."/>
            <person name="Edwards K."/>
            <person name="Englund P.T."/>
            <person name="Fazelina G."/>
            <person name="Feldblyum T."/>
            <person name="Ferella M."/>
            <person name="Frasch A.C."/>
            <person name="Gull K."/>
            <person name="Horn D."/>
            <person name="Hou L."/>
            <person name="Huang Y."/>
            <person name="Kindlund E."/>
            <person name="Klingbeil M."/>
            <person name="Kluge S."/>
            <person name="Koo H."/>
            <person name="Lacerda D."/>
            <person name="Levin M.J."/>
            <person name="Lorenzi H."/>
            <person name="Louie T."/>
            <person name="Machado C.R."/>
            <person name="McCulloch R."/>
            <person name="McKenna A."/>
            <person name="Mizuno Y."/>
            <person name="Mottram J.C."/>
            <person name="Nelson S."/>
            <person name="Ochaya S."/>
            <person name="Osoegawa K."/>
            <person name="Pai G."/>
            <person name="Parsons M."/>
            <person name="Pentony M."/>
            <person name="Pettersson U."/>
            <person name="Pop M."/>
            <person name="Ramirez J.L."/>
            <person name="Rinta J."/>
            <person name="Robertson L."/>
            <person name="Salzberg S.L."/>
            <person name="Sanchez D.O."/>
            <person name="Seyler A."/>
            <person name="Sharma R."/>
            <person name="Shetty J."/>
            <person name="Simpson A.J."/>
            <person name="Sisk E."/>
            <person name="Tammi M.T."/>
            <person name="Tarleton R."/>
            <person name="Teixeira S."/>
            <person name="Van Aken S."/>
            <person name="Vogt C."/>
            <person name="Ward P.N."/>
            <person name="Wickstead B."/>
            <person name="Wortman J."/>
            <person name="White O."/>
            <person name="Fraser C.M."/>
            <person name="Stuart K.D."/>
            <person name="Andersson B."/>
        </authorList>
    </citation>
    <scope>NUCLEOTIDE SEQUENCE [LARGE SCALE GENOMIC DNA]</scope>
    <source>
        <strain evidence="2 3">CL Brener</strain>
    </source>
</reference>
<gene>
    <name evidence="2" type="ORF">Tc00.1047053509769.148</name>
</gene>
<dbReference type="GO" id="GO:0045505">
    <property type="term" value="F:dynein intermediate chain binding"/>
    <property type="evidence" value="ECO:0007669"/>
    <property type="project" value="InterPro"/>
</dbReference>
<dbReference type="AlphaFoldDB" id="Q4DKT7"/>
<name>Q4DKT7_TRYCC</name>
<dbReference type="eggNOG" id="KOG3595">
    <property type="taxonomic scope" value="Eukaryota"/>
</dbReference>
<keyword evidence="3" id="KW-1185">Reference proteome</keyword>
<evidence type="ECO:0000313" key="2">
    <source>
        <dbReference type="EMBL" id="EAN93158.1"/>
    </source>
</evidence>
<dbReference type="PANTHER" id="PTHR46961:SF8">
    <property type="entry name" value="DYNEIN AXONEMAL HEAVY CHAIN 7"/>
    <property type="match status" value="1"/>
</dbReference>
<dbReference type="Gene3D" id="3.10.490.20">
    <property type="match status" value="1"/>
</dbReference>
<dbReference type="FunFam" id="3.10.490.20:FF:000009">
    <property type="entry name" value="Dynein heavy chain 4"/>
    <property type="match status" value="1"/>
</dbReference>
<dbReference type="InterPro" id="IPR041228">
    <property type="entry name" value="Dynein_C"/>
</dbReference>
<organism evidence="2 3">
    <name type="scientific">Trypanosoma cruzi (strain CL Brener)</name>
    <dbReference type="NCBI Taxonomy" id="353153"/>
    <lineage>
        <taxon>Eukaryota</taxon>
        <taxon>Discoba</taxon>
        <taxon>Euglenozoa</taxon>
        <taxon>Kinetoplastea</taxon>
        <taxon>Metakinetoplastina</taxon>
        <taxon>Trypanosomatida</taxon>
        <taxon>Trypanosomatidae</taxon>
        <taxon>Trypanosoma</taxon>
        <taxon>Schizotrypanum</taxon>
    </lineage>
</organism>
<dbReference type="InterPro" id="IPR043160">
    <property type="entry name" value="Dynein_C_barrel"/>
</dbReference>
<accession>Q4DKT7</accession>
<proteinExistence type="predicted"/>
<dbReference type="Pfam" id="PF18199">
    <property type="entry name" value="Dynein_C"/>
    <property type="match status" value="1"/>
</dbReference>
<evidence type="ECO:0000313" key="3">
    <source>
        <dbReference type="Proteomes" id="UP000002296"/>
    </source>
</evidence>
<dbReference type="RefSeq" id="XP_815009.1">
    <property type="nucleotide sequence ID" value="XM_809916.1"/>
</dbReference>
<feature type="domain" description="Dynein heavy chain C-terminal" evidence="1">
    <location>
        <begin position="11"/>
        <end position="284"/>
    </location>
</feature>
<dbReference type="InParanoid" id="Q4DKT7"/>
<dbReference type="KEGG" id="tcr:509769.148"/>
<dbReference type="OMA" id="GAWHSAY"/>
<dbReference type="PANTHER" id="PTHR46961">
    <property type="entry name" value="DYNEIN HEAVY CHAIN 1, AXONEMAL-LIKE PROTEIN"/>
    <property type="match status" value="1"/>
</dbReference>
<protein>
    <submittedName>
        <fullName evidence="2">Dynein heavy chain, putative</fullName>
    </submittedName>
</protein>
<dbReference type="STRING" id="353153.Q4DKT7"/>
<dbReference type="Gene3D" id="1.20.1270.280">
    <property type="match status" value="1"/>
</dbReference>
<evidence type="ECO:0000259" key="1">
    <source>
        <dbReference type="Pfam" id="PF18199"/>
    </source>
</evidence>